<keyword evidence="2" id="KW-0413">Isomerase</keyword>
<comment type="caution">
    <text evidence="4">The sequence shown here is derived from an EMBL/GenBank/DDBJ whole genome shotgun (WGS) entry which is preliminary data.</text>
</comment>
<evidence type="ECO:0000256" key="1">
    <source>
        <dbReference type="ARBA" id="ARBA00007673"/>
    </source>
</evidence>
<feature type="region of interest" description="Disordered" evidence="3">
    <location>
        <begin position="379"/>
        <end position="404"/>
    </location>
</feature>
<dbReference type="AlphaFoldDB" id="A0A9W4UPX6"/>
<dbReference type="PANTHER" id="PTHR43709">
    <property type="entry name" value="ACONITATE ISOMERASE-RELATED"/>
    <property type="match status" value="1"/>
</dbReference>
<dbReference type="SUPFAM" id="SSF54506">
    <property type="entry name" value="Diaminopimelate epimerase-like"/>
    <property type="match status" value="2"/>
</dbReference>
<name>A0A9W4UPX6_9PLEO</name>
<accession>A0A9W4UPX6</accession>
<evidence type="ECO:0000256" key="2">
    <source>
        <dbReference type="ARBA" id="ARBA00023235"/>
    </source>
</evidence>
<evidence type="ECO:0008006" key="6">
    <source>
        <dbReference type="Google" id="ProtNLM"/>
    </source>
</evidence>
<dbReference type="GO" id="GO:0016853">
    <property type="term" value="F:isomerase activity"/>
    <property type="evidence" value="ECO:0007669"/>
    <property type="project" value="UniProtKB-KW"/>
</dbReference>
<gene>
    <name evidence="4" type="ORF">PDIGIT_LOCUS13105</name>
</gene>
<protein>
    <recommendedName>
        <fullName evidence="6">Methylitaconate delta2-delta3-isomerase</fullName>
    </recommendedName>
</protein>
<dbReference type="Proteomes" id="UP001152607">
    <property type="component" value="Unassembled WGS sequence"/>
</dbReference>
<dbReference type="OrthoDB" id="10267539at2759"/>
<dbReference type="PANTHER" id="PTHR43709:SF2">
    <property type="entry name" value="DUF453 DOMAIN PROTEIN (AFU_ORTHOLOGUE AFUA_6G00360)"/>
    <property type="match status" value="1"/>
</dbReference>
<evidence type="ECO:0000313" key="5">
    <source>
        <dbReference type="Proteomes" id="UP001152607"/>
    </source>
</evidence>
<keyword evidence="5" id="KW-1185">Reference proteome</keyword>
<dbReference type="EMBL" id="CAOQHR010000010">
    <property type="protein sequence ID" value="CAI6339940.1"/>
    <property type="molecule type" value="Genomic_DNA"/>
</dbReference>
<evidence type="ECO:0000256" key="3">
    <source>
        <dbReference type="SAM" id="MobiDB-lite"/>
    </source>
</evidence>
<evidence type="ECO:0000313" key="4">
    <source>
        <dbReference type="EMBL" id="CAI6339940.1"/>
    </source>
</evidence>
<dbReference type="InterPro" id="IPR007400">
    <property type="entry name" value="PrpF-like"/>
</dbReference>
<organism evidence="4 5">
    <name type="scientific">Periconia digitata</name>
    <dbReference type="NCBI Taxonomy" id="1303443"/>
    <lineage>
        <taxon>Eukaryota</taxon>
        <taxon>Fungi</taxon>
        <taxon>Dikarya</taxon>
        <taxon>Ascomycota</taxon>
        <taxon>Pezizomycotina</taxon>
        <taxon>Dothideomycetes</taxon>
        <taxon>Pleosporomycetidae</taxon>
        <taxon>Pleosporales</taxon>
        <taxon>Massarineae</taxon>
        <taxon>Periconiaceae</taxon>
        <taxon>Periconia</taxon>
    </lineage>
</organism>
<reference evidence="4" key="1">
    <citation type="submission" date="2023-01" db="EMBL/GenBank/DDBJ databases">
        <authorList>
            <person name="Van Ghelder C."/>
            <person name="Rancurel C."/>
        </authorList>
    </citation>
    <scope>NUCLEOTIDE SEQUENCE</scope>
    <source>
        <strain evidence="4">CNCM I-4278</strain>
    </source>
</reference>
<dbReference type="Pfam" id="PF04303">
    <property type="entry name" value="PrpF"/>
    <property type="match status" value="2"/>
</dbReference>
<sequence length="451" mass="48237">MLRTVTRSFRANTKYSALEISPNSPTPFFLPEFMMAPERATKRVRCSIPAVLMRAGTSKGLFIHRHHLPNSESEWAGPLLAAMGSQGSDARQIDGIGGATSTTSKVAVISPSSRPGIDVDYTFVQVAVGQENVDLSGNCGNMCSGVGPFALQEGLVHANPGDRSLDVRIFNTNTSRVVVDTVEVDDNGSFEEDGDFAIPGVKGTGSEVKVAFVEPAGSMTGKLFPTGKRSESILVQERHESPFTVKATLIDAANPFIVVDESSLPSFLKNSNKDTPGYLKHMESIRRAGAVLMGLASNTEEAGKVRGTPKLALVSPPQSTTKDALSIHVLAFSMGKPHPSLQLTGAACLASAVCIRGTVAQRLASDPKDQSTWEILTPERTPSPLSEVNEDQESHSQLKKQNVSISHSSGSIDVEVSTLSSGDDVVVERCAVSRTARRLFEGTVYYYQKAN</sequence>
<proteinExistence type="inferred from homology"/>
<comment type="similarity">
    <text evidence="1">Belongs to the PrpF family.</text>
</comment>
<dbReference type="Gene3D" id="3.10.310.10">
    <property type="entry name" value="Diaminopimelate Epimerase, Chain A, domain 1"/>
    <property type="match status" value="2"/>
</dbReference>